<proteinExistence type="predicted"/>
<evidence type="ECO:0000313" key="2">
    <source>
        <dbReference type="Proteomes" id="UP000632063"/>
    </source>
</evidence>
<evidence type="ECO:0000313" key="1">
    <source>
        <dbReference type="EMBL" id="MBD8894126.1"/>
    </source>
</evidence>
<dbReference type="InterPro" id="IPR036663">
    <property type="entry name" value="Fumarylacetoacetase_C_sf"/>
</dbReference>
<dbReference type="RefSeq" id="WP_192150785.1">
    <property type="nucleotide sequence ID" value="NZ_JACYXI010000021.1"/>
</dbReference>
<comment type="caution">
    <text evidence="1">The sequence shown here is derived from an EMBL/GenBank/DDBJ whole genome shotgun (WGS) entry which is preliminary data.</text>
</comment>
<name>A0ABR9CTC7_9HYPH</name>
<evidence type="ECO:0008006" key="3">
    <source>
        <dbReference type="Google" id="ProtNLM"/>
    </source>
</evidence>
<dbReference type="Proteomes" id="UP000632063">
    <property type="component" value="Unassembled WGS sequence"/>
</dbReference>
<dbReference type="InterPro" id="IPR050772">
    <property type="entry name" value="Hydratase-Decarb/MhpD_sf"/>
</dbReference>
<sequence>MPLSDAISLLVEARTSGNVLDRLPESCRPQTNAEAYRIQKEVADRLGLTVAAWKTAAAGPTGPVAAPIFAGTVHTAPVQLKAAALETEIALRVSKDLPSRPDAPYSREEILAHVDAMAMAFELVDWRLTSPDVSPTEKAADYFANAGLVIGTPVPIEGDISSPLADIILTCNGVAETYVPNEIDPVESLRAYASTGGDQFGGLKAGQWVTTGSMTGLQRAPAAGKWHASWKGLTAVDLEITG</sequence>
<accession>A0ABR9CTC7</accession>
<dbReference type="PANTHER" id="PTHR30143:SF0">
    <property type="entry name" value="2-KETO-4-PENTENOATE HYDRATASE"/>
    <property type="match status" value="1"/>
</dbReference>
<keyword evidence="2" id="KW-1185">Reference proteome</keyword>
<dbReference type="Gene3D" id="3.90.850.10">
    <property type="entry name" value="Fumarylacetoacetase-like, C-terminal domain"/>
    <property type="match status" value="1"/>
</dbReference>
<gene>
    <name evidence="1" type="ORF">IG616_21480</name>
</gene>
<dbReference type="EMBL" id="JACYXI010000021">
    <property type="protein sequence ID" value="MBD8894126.1"/>
    <property type="molecule type" value="Genomic_DNA"/>
</dbReference>
<reference evidence="2" key="1">
    <citation type="submission" date="2020-09" db="EMBL/GenBank/DDBJ databases">
        <title>The genome sequence of strain Labrenzia suaedae 4C16A.</title>
        <authorList>
            <person name="Liu Y."/>
        </authorList>
    </citation>
    <scope>NUCLEOTIDE SEQUENCE [LARGE SCALE GENOMIC DNA]</scope>
    <source>
        <strain evidence="2">4C16A</strain>
    </source>
</reference>
<reference evidence="1 2" key="2">
    <citation type="journal article" date="2021" name="Int. J. Syst. Evol. Microbiol.">
        <title>Roseibium litorale sp. nov., isolated from a tidal flat sediment and proposal for the reclassification of Labrenzia polysiphoniae as Roseibium polysiphoniae comb. nov.</title>
        <authorList>
            <person name="Liu Y."/>
            <person name="Pei T."/>
            <person name="Du J."/>
            <person name="Chao M."/>
            <person name="Deng M.R."/>
            <person name="Zhu H."/>
        </authorList>
    </citation>
    <scope>NUCLEOTIDE SEQUENCE [LARGE SCALE GENOMIC DNA]</scope>
    <source>
        <strain evidence="1 2">4C16A</strain>
    </source>
</reference>
<protein>
    <recommendedName>
        <fullName evidence="3">2-keto-4-pentenoate hydratase</fullName>
    </recommendedName>
</protein>
<dbReference type="SUPFAM" id="SSF56529">
    <property type="entry name" value="FAH"/>
    <property type="match status" value="1"/>
</dbReference>
<organism evidence="1 2">
    <name type="scientific">Roseibium litorale</name>
    <dbReference type="NCBI Taxonomy" id="2803841"/>
    <lineage>
        <taxon>Bacteria</taxon>
        <taxon>Pseudomonadati</taxon>
        <taxon>Pseudomonadota</taxon>
        <taxon>Alphaproteobacteria</taxon>
        <taxon>Hyphomicrobiales</taxon>
        <taxon>Stappiaceae</taxon>
        <taxon>Roseibium</taxon>
    </lineage>
</organism>
<dbReference type="PANTHER" id="PTHR30143">
    <property type="entry name" value="ACID HYDRATASE"/>
    <property type="match status" value="1"/>
</dbReference>